<evidence type="ECO:0000256" key="1">
    <source>
        <dbReference type="SAM" id="MobiDB-lite"/>
    </source>
</evidence>
<dbReference type="GO" id="GO:0005509">
    <property type="term" value="F:calcium ion binding"/>
    <property type="evidence" value="ECO:0007669"/>
    <property type="project" value="InterPro"/>
</dbReference>
<dbReference type="InterPro" id="IPR002126">
    <property type="entry name" value="Cadherin-like_dom"/>
</dbReference>
<gene>
    <name evidence="4" type="ORF">Pla22_00810</name>
</gene>
<evidence type="ECO:0000313" key="5">
    <source>
        <dbReference type="Proteomes" id="UP000316598"/>
    </source>
</evidence>
<dbReference type="EMBL" id="SJPI01000001">
    <property type="protein sequence ID" value="TWT52457.1"/>
    <property type="molecule type" value="Genomic_DNA"/>
</dbReference>
<dbReference type="InterPro" id="IPR013783">
    <property type="entry name" value="Ig-like_fold"/>
</dbReference>
<keyword evidence="2" id="KW-1133">Transmembrane helix</keyword>
<evidence type="ECO:0000259" key="3">
    <source>
        <dbReference type="PROSITE" id="PS50268"/>
    </source>
</evidence>
<proteinExistence type="predicted"/>
<keyword evidence="2" id="KW-0812">Transmembrane</keyword>
<feature type="domain" description="Cadherin" evidence="3">
    <location>
        <begin position="233"/>
        <end position="308"/>
    </location>
</feature>
<dbReference type="GO" id="GO:0007156">
    <property type="term" value="P:homophilic cell adhesion via plasma membrane adhesion molecules"/>
    <property type="evidence" value="ECO:0007669"/>
    <property type="project" value="InterPro"/>
</dbReference>
<dbReference type="InterPro" id="IPR015919">
    <property type="entry name" value="Cadherin-like_sf"/>
</dbReference>
<feature type="region of interest" description="Disordered" evidence="1">
    <location>
        <begin position="384"/>
        <end position="432"/>
    </location>
</feature>
<organism evidence="4 5">
    <name type="scientific">Rubripirellula amarantea</name>
    <dbReference type="NCBI Taxonomy" id="2527999"/>
    <lineage>
        <taxon>Bacteria</taxon>
        <taxon>Pseudomonadati</taxon>
        <taxon>Planctomycetota</taxon>
        <taxon>Planctomycetia</taxon>
        <taxon>Pirellulales</taxon>
        <taxon>Pirellulaceae</taxon>
        <taxon>Rubripirellula</taxon>
    </lineage>
</organism>
<evidence type="ECO:0000256" key="2">
    <source>
        <dbReference type="SAM" id="Phobius"/>
    </source>
</evidence>
<dbReference type="Gene3D" id="2.60.40.10">
    <property type="entry name" value="Immunoglobulins"/>
    <property type="match status" value="1"/>
</dbReference>
<name>A0A5C5WPF9_9BACT</name>
<accession>A0A5C5WPF9</accession>
<evidence type="ECO:0000313" key="4">
    <source>
        <dbReference type="EMBL" id="TWT52457.1"/>
    </source>
</evidence>
<dbReference type="PROSITE" id="PS50268">
    <property type="entry name" value="CADHERIN_2"/>
    <property type="match status" value="1"/>
</dbReference>
<dbReference type="RefSeq" id="WP_146512829.1">
    <property type="nucleotide sequence ID" value="NZ_SJPI01000001.1"/>
</dbReference>
<dbReference type="GO" id="GO:0016020">
    <property type="term" value="C:membrane"/>
    <property type="evidence" value="ECO:0007669"/>
    <property type="project" value="InterPro"/>
</dbReference>
<protein>
    <recommendedName>
        <fullName evidence="3">Cadherin domain-containing protein</fullName>
    </recommendedName>
</protein>
<dbReference type="Proteomes" id="UP000316598">
    <property type="component" value="Unassembled WGS sequence"/>
</dbReference>
<dbReference type="SUPFAM" id="SSF49313">
    <property type="entry name" value="Cadherin-like"/>
    <property type="match status" value="1"/>
</dbReference>
<dbReference type="OrthoDB" id="278280at2"/>
<keyword evidence="5" id="KW-1185">Reference proteome</keyword>
<sequence>MTQRERLLSMLVGGLLIAAVVWWGMGKYRSALKLRTNEITRLEQQQTKINEQRKQGELANRQMGEYMVRSLPGNAETARSRYQQWLLSIMEKNELSERSVDPTSSRSMGGLYRQFAFRVQGKARTDNLVDLLYDFYSKDYLHRIRDLSIRPSRTGDYVVEMAIDAIALNAAPADLPEPTEKSWQVDKDLAEYRDSILNRNFFQPPNQAPAYAGSPRVEAVVGRKTTLPLVFKDPEGQNLTYKIISAPEDVVSINDRNGTLEIDNAEKGSFEVLVSVSDDGLPARSTEQKLIVNVVDPPPPPKPEPPKLKFDDAKQTVLTGLVQSGDEWRAWMRVRTRDKTLKLRVGDSFEIGSIKGTVVDLNARFAKIEVDGQQYELRSNGNLFEVTKAKPEPLETPATESESASEQESDSDASTAIQASPSGNGESPEVTP</sequence>
<reference evidence="4 5" key="1">
    <citation type="submission" date="2019-02" db="EMBL/GenBank/DDBJ databases">
        <title>Deep-cultivation of Planctomycetes and their phenomic and genomic characterization uncovers novel biology.</title>
        <authorList>
            <person name="Wiegand S."/>
            <person name="Jogler M."/>
            <person name="Boedeker C."/>
            <person name="Pinto D."/>
            <person name="Vollmers J."/>
            <person name="Rivas-Marin E."/>
            <person name="Kohn T."/>
            <person name="Peeters S.H."/>
            <person name="Heuer A."/>
            <person name="Rast P."/>
            <person name="Oberbeckmann S."/>
            <person name="Bunk B."/>
            <person name="Jeske O."/>
            <person name="Meyerdierks A."/>
            <person name="Storesund J.E."/>
            <person name="Kallscheuer N."/>
            <person name="Luecker S."/>
            <person name="Lage O.M."/>
            <person name="Pohl T."/>
            <person name="Merkel B.J."/>
            <person name="Hornburger P."/>
            <person name="Mueller R.-W."/>
            <person name="Bruemmer F."/>
            <person name="Labrenz M."/>
            <person name="Spormann A.M."/>
            <person name="Op Den Camp H."/>
            <person name="Overmann J."/>
            <person name="Amann R."/>
            <person name="Jetten M.S.M."/>
            <person name="Mascher T."/>
            <person name="Medema M.H."/>
            <person name="Devos D.P."/>
            <person name="Kaster A.-K."/>
            <person name="Ovreas L."/>
            <person name="Rohde M."/>
            <person name="Galperin M.Y."/>
            <person name="Jogler C."/>
        </authorList>
    </citation>
    <scope>NUCLEOTIDE SEQUENCE [LARGE SCALE GENOMIC DNA]</scope>
    <source>
        <strain evidence="4 5">Pla22</strain>
    </source>
</reference>
<dbReference type="AlphaFoldDB" id="A0A5C5WPF9"/>
<comment type="caution">
    <text evidence="4">The sequence shown here is derived from an EMBL/GenBank/DDBJ whole genome shotgun (WGS) entry which is preliminary data.</text>
</comment>
<keyword evidence="2" id="KW-0472">Membrane</keyword>
<feature type="transmembrane region" description="Helical" evidence="2">
    <location>
        <begin position="7"/>
        <end position="25"/>
    </location>
</feature>